<dbReference type="InterPro" id="IPR013057">
    <property type="entry name" value="AA_transpt_TM"/>
</dbReference>
<dbReference type="GO" id="GO:0009733">
    <property type="term" value="P:response to auxin"/>
    <property type="evidence" value="ECO:0007669"/>
    <property type="project" value="InterPro"/>
</dbReference>
<dbReference type="Pfam" id="PF02519">
    <property type="entry name" value="Auxin_inducible"/>
    <property type="match status" value="1"/>
</dbReference>
<feature type="transmembrane region" description="Helical" evidence="9">
    <location>
        <begin position="597"/>
        <end position="617"/>
    </location>
</feature>
<keyword evidence="12" id="KW-1185">Reference proteome</keyword>
<comment type="similarity">
    <text evidence="2">Belongs to the ARG7 family.</text>
</comment>
<keyword evidence="6 9" id="KW-1133">Transmembrane helix</keyword>
<gene>
    <name evidence="11" type="ORF">Sango_0874600</name>
</gene>
<dbReference type="Proteomes" id="UP001289374">
    <property type="component" value="Unassembled WGS sequence"/>
</dbReference>
<keyword evidence="7 9" id="KW-0472">Membrane</keyword>
<reference evidence="11" key="2">
    <citation type="journal article" date="2024" name="Plant">
        <title>Genomic evolution and insights into agronomic trait innovations of Sesamum species.</title>
        <authorList>
            <person name="Miao H."/>
            <person name="Wang L."/>
            <person name="Qu L."/>
            <person name="Liu H."/>
            <person name="Sun Y."/>
            <person name="Le M."/>
            <person name="Wang Q."/>
            <person name="Wei S."/>
            <person name="Zheng Y."/>
            <person name="Lin W."/>
            <person name="Duan Y."/>
            <person name="Cao H."/>
            <person name="Xiong S."/>
            <person name="Wang X."/>
            <person name="Wei L."/>
            <person name="Li C."/>
            <person name="Ma Q."/>
            <person name="Ju M."/>
            <person name="Zhao R."/>
            <person name="Li G."/>
            <person name="Mu C."/>
            <person name="Tian Q."/>
            <person name="Mei H."/>
            <person name="Zhang T."/>
            <person name="Gao T."/>
            <person name="Zhang H."/>
        </authorList>
    </citation>
    <scope>NUCLEOTIDE SEQUENCE</scope>
    <source>
        <strain evidence="11">K16</strain>
    </source>
</reference>
<evidence type="ECO:0000313" key="12">
    <source>
        <dbReference type="Proteomes" id="UP001289374"/>
    </source>
</evidence>
<feature type="transmembrane region" description="Helical" evidence="9">
    <location>
        <begin position="698"/>
        <end position="724"/>
    </location>
</feature>
<feature type="region of interest" description="Disordered" evidence="8">
    <location>
        <begin position="226"/>
        <end position="271"/>
    </location>
</feature>
<comment type="subcellular location">
    <subcellularLocation>
        <location evidence="1">Membrane</location>
    </subcellularLocation>
</comment>
<feature type="transmembrane region" description="Helical" evidence="9">
    <location>
        <begin position="313"/>
        <end position="335"/>
    </location>
</feature>
<keyword evidence="5" id="KW-0029">Amino-acid transport</keyword>
<feature type="compositionally biased region" description="Low complexity" evidence="8">
    <location>
        <begin position="252"/>
        <end position="263"/>
    </location>
</feature>
<evidence type="ECO:0000256" key="9">
    <source>
        <dbReference type="SAM" id="Phobius"/>
    </source>
</evidence>
<evidence type="ECO:0000256" key="6">
    <source>
        <dbReference type="ARBA" id="ARBA00022989"/>
    </source>
</evidence>
<comment type="caution">
    <text evidence="11">The sequence shown here is derived from an EMBL/GenBank/DDBJ whole genome shotgun (WGS) entry which is preliminary data.</text>
</comment>
<evidence type="ECO:0000256" key="4">
    <source>
        <dbReference type="ARBA" id="ARBA00022692"/>
    </source>
</evidence>
<feature type="transmembrane region" description="Helical" evidence="9">
    <location>
        <begin position="551"/>
        <end position="571"/>
    </location>
</feature>
<evidence type="ECO:0000256" key="8">
    <source>
        <dbReference type="SAM" id="MobiDB-lite"/>
    </source>
</evidence>
<feature type="transmembrane region" description="Helical" evidence="9">
    <location>
        <begin position="341"/>
        <end position="363"/>
    </location>
</feature>
<feature type="transmembrane region" description="Helical" evidence="9">
    <location>
        <begin position="665"/>
        <end position="686"/>
    </location>
</feature>
<dbReference type="AlphaFoldDB" id="A0AAE1WY29"/>
<proteinExistence type="inferred from homology"/>
<evidence type="ECO:0000259" key="10">
    <source>
        <dbReference type="Pfam" id="PF01490"/>
    </source>
</evidence>
<keyword evidence="3" id="KW-0813">Transport</keyword>
<name>A0AAE1WY29_9LAMI</name>
<organism evidence="11 12">
    <name type="scientific">Sesamum angolense</name>
    <dbReference type="NCBI Taxonomy" id="2727404"/>
    <lineage>
        <taxon>Eukaryota</taxon>
        <taxon>Viridiplantae</taxon>
        <taxon>Streptophyta</taxon>
        <taxon>Embryophyta</taxon>
        <taxon>Tracheophyta</taxon>
        <taxon>Spermatophyta</taxon>
        <taxon>Magnoliopsida</taxon>
        <taxon>eudicotyledons</taxon>
        <taxon>Gunneridae</taxon>
        <taxon>Pentapetalae</taxon>
        <taxon>asterids</taxon>
        <taxon>lamiids</taxon>
        <taxon>Lamiales</taxon>
        <taxon>Pedaliaceae</taxon>
        <taxon>Sesamum</taxon>
    </lineage>
</organism>
<protein>
    <submittedName>
        <fullName evidence="11">Lysine histidine transporter-like 8</fullName>
    </submittedName>
</protein>
<dbReference type="PANTHER" id="PTHR48017">
    <property type="entry name" value="OS05G0424000 PROTEIN-RELATED"/>
    <property type="match status" value="1"/>
</dbReference>
<feature type="transmembrane region" description="Helical" evidence="9">
    <location>
        <begin position="638"/>
        <end position="659"/>
    </location>
</feature>
<sequence length="736" mass="80994">MARKWQRVAALRRKRISFPRKVGEVSTSDEHFLSEVPEKGHFIVYTTDKRRLSFPIAYLNSSIFRELLRMSEEEFGLPRDGPITLPCDSEFMEYVTSLMQKKAARDVEKALVLSMASCRSSSSYNIHQQETSSIPILESKKLKFLIQIRLGIFDPRKKGAKFQLPNIGACPRRLVGLSSSSCLTVVPKSNRKGNKFTLAKRVVGELSSITPPAPFDAVSSAPITPRPASVAPTPPIAHTPPIVSLPPSQYHSPSLSRSPLLTPGGTNRKTPRIIRTPRFITPLGSPLRKAIKLTKLDPQDAWLPITESRNGNAYYAAYHTLCSGIGIQALVLPVAFTILGWTWGIIGLTLGFIWQLYTLYLLVQLHESPENGIRYSRYMQLASATFGEKLSKFLAAFPIMYLSGGNCVALIVIGGSTSKMLYQTLCGATCSNPKPLTNVEWYLVFTCAAVVLSQLPNLNSIAGVSLIGGLTAVGYCTAMWTLSVSEGRLPNVSYNPIRAGSEIARIFDVLNALGIIAFAFRGHNLILEIQATMPSSEKHPSSVPMWRGVKGAYVIVAMCLFPIAIGGYWAYGHMIPANGGMLAAIYAFHSRDVARGVLALISFFVIINALSSFQIYGMPMFDDMESNYTRRFKKPCPWWLRVIIRAMFGYGCFFVAVAIPFLGSVAGLVGGLSLPVTLAYPCFMWLKMKKPKMYGVSWWVNWGLGLLGMGLSGILIAAGIYVVIETGIQVSFFKPH</sequence>
<evidence type="ECO:0000313" key="11">
    <source>
        <dbReference type="EMBL" id="KAK4401339.1"/>
    </source>
</evidence>
<feature type="domain" description="Amino acid transporter transmembrane" evidence="10">
    <location>
        <begin position="310"/>
        <end position="724"/>
    </location>
</feature>
<evidence type="ECO:0000256" key="2">
    <source>
        <dbReference type="ARBA" id="ARBA00006974"/>
    </source>
</evidence>
<evidence type="ECO:0000256" key="5">
    <source>
        <dbReference type="ARBA" id="ARBA00022970"/>
    </source>
</evidence>
<keyword evidence="4 9" id="KW-0812">Transmembrane</keyword>
<reference evidence="11" key="1">
    <citation type="submission" date="2020-06" db="EMBL/GenBank/DDBJ databases">
        <authorList>
            <person name="Li T."/>
            <person name="Hu X."/>
            <person name="Zhang T."/>
            <person name="Song X."/>
            <person name="Zhang H."/>
            <person name="Dai N."/>
            <person name="Sheng W."/>
            <person name="Hou X."/>
            <person name="Wei L."/>
        </authorList>
    </citation>
    <scope>NUCLEOTIDE SEQUENCE</scope>
    <source>
        <strain evidence="11">K16</strain>
        <tissue evidence="11">Leaf</tissue>
    </source>
</reference>
<evidence type="ECO:0000256" key="1">
    <source>
        <dbReference type="ARBA" id="ARBA00004370"/>
    </source>
</evidence>
<evidence type="ECO:0000256" key="3">
    <source>
        <dbReference type="ARBA" id="ARBA00022448"/>
    </source>
</evidence>
<accession>A0AAE1WY29</accession>
<dbReference type="InterPro" id="IPR003676">
    <property type="entry name" value="SAUR_fam"/>
</dbReference>
<feature type="transmembrane region" description="Helical" evidence="9">
    <location>
        <begin position="393"/>
        <end position="413"/>
    </location>
</feature>
<dbReference type="GO" id="GO:0016020">
    <property type="term" value="C:membrane"/>
    <property type="evidence" value="ECO:0007669"/>
    <property type="project" value="UniProtKB-SubCell"/>
</dbReference>
<dbReference type="GO" id="GO:0006865">
    <property type="term" value="P:amino acid transport"/>
    <property type="evidence" value="ECO:0007669"/>
    <property type="project" value="UniProtKB-KW"/>
</dbReference>
<dbReference type="Pfam" id="PF01490">
    <property type="entry name" value="Aa_trans"/>
    <property type="match status" value="1"/>
</dbReference>
<dbReference type="EMBL" id="JACGWL010000005">
    <property type="protein sequence ID" value="KAK4401339.1"/>
    <property type="molecule type" value="Genomic_DNA"/>
</dbReference>
<feature type="transmembrane region" description="Helical" evidence="9">
    <location>
        <begin position="465"/>
        <end position="483"/>
    </location>
</feature>
<evidence type="ECO:0000256" key="7">
    <source>
        <dbReference type="ARBA" id="ARBA00023136"/>
    </source>
</evidence>